<evidence type="ECO:0000256" key="8">
    <source>
        <dbReference type="SAM" id="SignalP"/>
    </source>
</evidence>
<evidence type="ECO:0000313" key="12">
    <source>
        <dbReference type="Proteomes" id="UP000484015"/>
    </source>
</evidence>
<evidence type="ECO:0000256" key="2">
    <source>
        <dbReference type="ARBA" id="ARBA00007357"/>
    </source>
</evidence>
<evidence type="ECO:0000256" key="1">
    <source>
        <dbReference type="ARBA" id="ARBA00001947"/>
    </source>
</evidence>
<evidence type="ECO:0000256" key="6">
    <source>
        <dbReference type="ARBA" id="ARBA00022833"/>
    </source>
</evidence>
<feature type="chain" id="PRO_5027079201" evidence="8">
    <location>
        <begin position="19"/>
        <end position="684"/>
    </location>
</feature>
<dbReference type="AlphaFoldDB" id="A0A6L6Q8E0"/>
<comment type="caution">
    <text evidence="11">The sequence shown here is derived from an EMBL/GenBank/DDBJ whole genome shotgun (WGS) entry which is preliminary data.</text>
</comment>
<dbReference type="RefSeq" id="WP_155442091.1">
    <property type="nucleotide sequence ID" value="NZ_WNLA01000029.1"/>
</dbReference>
<keyword evidence="5" id="KW-0378">Hydrolase</keyword>
<proteinExistence type="inferred from homology"/>
<dbReference type="Gene3D" id="3.40.390.10">
    <property type="entry name" value="Collagenase (Catalytic Domain)"/>
    <property type="match status" value="1"/>
</dbReference>
<dbReference type="GO" id="GO:0005886">
    <property type="term" value="C:plasma membrane"/>
    <property type="evidence" value="ECO:0007669"/>
    <property type="project" value="TreeGrafter"/>
</dbReference>
<dbReference type="Gene3D" id="1.10.1380.10">
    <property type="entry name" value="Neutral endopeptidase , domain2"/>
    <property type="match status" value="1"/>
</dbReference>
<name>A0A6L6Q8E0_9BURK</name>
<accession>A0A6L6Q8E0</accession>
<keyword evidence="4" id="KW-0479">Metal-binding</keyword>
<dbReference type="InterPro" id="IPR024079">
    <property type="entry name" value="MetalloPept_cat_dom_sf"/>
</dbReference>
<keyword evidence="6" id="KW-0862">Zinc</keyword>
<dbReference type="OrthoDB" id="9775677at2"/>
<dbReference type="PANTHER" id="PTHR11733">
    <property type="entry name" value="ZINC METALLOPROTEASE FAMILY M13 NEPRILYSIN-RELATED"/>
    <property type="match status" value="1"/>
</dbReference>
<dbReference type="SUPFAM" id="SSF55486">
    <property type="entry name" value="Metalloproteases ('zincins'), catalytic domain"/>
    <property type="match status" value="1"/>
</dbReference>
<gene>
    <name evidence="11" type="ORF">GM668_27080</name>
</gene>
<feature type="domain" description="Peptidase M13 C-terminal" evidence="9">
    <location>
        <begin position="480"/>
        <end position="675"/>
    </location>
</feature>
<reference evidence="11 12" key="1">
    <citation type="submission" date="2019-11" db="EMBL/GenBank/DDBJ databases">
        <title>Type strains purchased from KCTC, JCM and DSMZ.</title>
        <authorList>
            <person name="Lu H."/>
        </authorList>
    </citation>
    <scope>NUCLEOTIDE SEQUENCE [LARGE SCALE GENOMIC DNA]</scope>
    <source>
        <strain evidence="11 12">KCTC 42409</strain>
    </source>
</reference>
<dbReference type="InterPro" id="IPR018497">
    <property type="entry name" value="Peptidase_M13_C"/>
</dbReference>
<evidence type="ECO:0000256" key="5">
    <source>
        <dbReference type="ARBA" id="ARBA00022801"/>
    </source>
</evidence>
<feature type="signal peptide" evidence="8">
    <location>
        <begin position="1"/>
        <end position="18"/>
    </location>
</feature>
<keyword evidence="12" id="KW-1185">Reference proteome</keyword>
<dbReference type="GO" id="GO:0046872">
    <property type="term" value="F:metal ion binding"/>
    <property type="evidence" value="ECO:0007669"/>
    <property type="project" value="UniProtKB-KW"/>
</dbReference>
<dbReference type="EMBL" id="WNLA01000029">
    <property type="protein sequence ID" value="MTW05746.1"/>
    <property type="molecule type" value="Genomic_DNA"/>
</dbReference>
<sequence>MRVLPFPLLALYASVAFAQAPAAPDVPLTALPYTPGLDVSAMDRNVDPCEDFYQYSCGGWMRNNPLPGDQSAWSVYAKVAQDNQRYLWGILASLAEQQAGRSENQQKIGDYFAACMDESAIEARGAAPLQTYLAKIAALPSKQELPVLLASLHKELSAAILLSFGAGQDLADASQTIAFTGIANAGLPDRDYYLKTDQRSKDMRRQYVAHVARSLQLAGVAPAAAQRQAAAILQLETALAKASLTRVEQRDPYKQFHKMDRKGLQQLTPSFAWDAYLSAMGQASLDTFNVSQPAYLKALDRQLQKLPLDGIKAYLAWQTTRVLSPYLARAFDEESFSFYKKTLLGIPQQQPRWKRCVQQVDQQLGEALGQEFVARAFSPELKAQVQHMTKKIEEAMAQDLEELTWMGSDTKARAREKLHAVANKIGYPDKWRDYSNYAVVRSDYAANVINGAAFETRRQMGKIGKPLDRGEWDMTPPTVNAYYNAQMNDINFPAGILQPPLYDAKMDAAPNYGNTGGTIGHELIHGFDDEGRQFDAKGDLKDWWGKKDAAAFNQRTQCITDQYKQYTVVDNIKINSKLTLGEDAADLGGLLLAWMAWKSDMAGMALQNRDGLTPEQRFFVGYAQWTCETQRPERLRVNAATDPHSPGKYRVNGVVVNMPEFAKAFACKPGQAMVKPAGKVCRVW</sequence>
<dbReference type="PRINTS" id="PR00786">
    <property type="entry name" value="NEPRILYSIN"/>
</dbReference>
<comment type="cofactor">
    <cofactor evidence="1">
        <name>Zn(2+)</name>
        <dbReference type="ChEBI" id="CHEBI:29105"/>
    </cofactor>
</comment>
<dbReference type="PROSITE" id="PS51885">
    <property type="entry name" value="NEPRILYSIN"/>
    <property type="match status" value="1"/>
</dbReference>
<comment type="similarity">
    <text evidence="2">Belongs to the peptidase M13 family.</text>
</comment>
<dbReference type="GO" id="GO:0016485">
    <property type="term" value="P:protein processing"/>
    <property type="evidence" value="ECO:0007669"/>
    <property type="project" value="TreeGrafter"/>
</dbReference>
<dbReference type="InterPro" id="IPR000718">
    <property type="entry name" value="Peptidase_M13"/>
</dbReference>
<protein>
    <submittedName>
        <fullName evidence="11">M13 family peptidase</fullName>
    </submittedName>
</protein>
<organism evidence="11 12">
    <name type="scientific">Pseudoduganella ginsengisoli</name>
    <dbReference type="NCBI Taxonomy" id="1462440"/>
    <lineage>
        <taxon>Bacteria</taxon>
        <taxon>Pseudomonadati</taxon>
        <taxon>Pseudomonadota</taxon>
        <taxon>Betaproteobacteria</taxon>
        <taxon>Burkholderiales</taxon>
        <taxon>Oxalobacteraceae</taxon>
        <taxon>Telluria group</taxon>
        <taxon>Pseudoduganella</taxon>
    </lineage>
</organism>
<dbReference type="Proteomes" id="UP000484015">
    <property type="component" value="Unassembled WGS sequence"/>
</dbReference>
<evidence type="ECO:0000256" key="4">
    <source>
        <dbReference type="ARBA" id="ARBA00022723"/>
    </source>
</evidence>
<dbReference type="InterPro" id="IPR008753">
    <property type="entry name" value="Peptidase_M13_N"/>
</dbReference>
<keyword evidence="7" id="KW-0482">Metalloprotease</keyword>
<dbReference type="GO" id="GO:0004222">
    <property type="term" value="F:metalloendopeptidase activity"/>
    <property type="evidence" value="ECO:0007669"/>
    <property type="project" value="InterPro"/>
</dbReference>
<dbReference type="CDD" id="cd08662">
    <property type="entry name" value="M13"/>
    <property type="match status" value="1"/>
</dbReference>
<feature type="domain" description="Peptidase M13 N-terminal" evidence="10">
    <location>
        <begin position="48"/>
        <end position="428"/>
    </location>
</feature>
<evidence type="ECO:0000259" key="10">
    <source>
        <dbReference type="Pfam" id="PF05649"/>
    </source>
</evidence>
<dbReference type="InterPro" id="IPR042089">
    <property type="entry name" value="Peptidase_M13_dom_2"/>
</dbReference>
<dbReference type="Pfam" id="PF01431">
    <property type="entry name" value="Peptidase_M13"/>
    <property type="match status" value="1"/>
</dbReference>
<keyword evidence="3" id="KW-0645">Protease</keyword>
<evidence type="ECO:0000256" key="3">
    <source>
        <dbReference type="ARBA" id="ARBA00022670"/>
    </source>
</evidence>
<dbReference type="Pfam" id="PF05649">
    <property type="entry name" value="Peptidase_M13_N"/>
    <property type="match status" value="1"/>
</dbReference>
<evidence type="ECO:0000259" key="9">
    <source>
        <dbReference type="Pfam" id="PF01431"/>
    </source>
</evidence>
<evidence type="ECO:0000256" key="7">
    <source>
        <dbReference type="ARBA" id="ARBA00023049"/>
    </source>
</evidence>
<evidence type="ECO:0000313" key="11">
    <source>
        <dbReference type="EMBL" id="MTW05746.1"/>
    </source>
</evidence>
<dbReference type="PANTHER" id="PTHR11733:SF167">
    <property type="entry name" value="FI17812P1-RELATED"/>
    <property type="match status" value="1"/>
</dbReference>
<keyword evidence="8" id="KW-0732">Signal</keyword>